<dbReference type="Gene3D" id="1.10.10.10">
    <property type="entry name" value="Winged helix-like DNA-binding domain superfamily/Winged helix DNA-binding domain"/>
    <property type="match status" value="1"/>
</dbReference>
<proteinExistence type="predicted"/>
<name>A0A2I1PAY3_9MICO</name>
<keyword evidence="1" id="KW-0227">DNA damage</keyword>
<dbReference type="InterPro" id="IPR014048">
    <property type="entry name" value="MethylDNA_cys_MeTrfase_DNA-bd"/>
</dbReference>
<dbReference type="RefSeq" id="WP_101849538.1">
    <property type="nucleotide sequence ID" value="NZ_JBHLVH010000001.1"/>
</dbReference>
<dbReference type="InterPro" id="IPR036217">
    <property type="entry name" value="MethylDNA_cys_MeTrfase_DNAb"/>
</dbReference>
<dbReference type="AlphaFoldDB" id="A0A2I1PAY3"/>
<dbReference type="InterPro" id="IPR036388">
    <property type="entry name" value="WH-like_DNA-bd_sf"/>
</dbReference>
<evidence type="ECO:0000256" key="1">
    <source>
        <dbReference type="ARBA" id="ARBA00022763"/>
    </source>
</evidence>
<evidence type="ECO:0000259" key="2">
    <source>
        <dbReference type="Pfam" id="PF01035"/>
    </source>
</evidence>
<dbReference type="Pfam" id="PF01035">
    <property type="entry name" value="DNA_binding_1"/>
    <property type="match status" value="1"/>
</dbReference>
<reference evidence="3 4" key="1">
    <citation type="submission" date="2017-12" db="EMBL/GenBank/DDBJ databases">
        <title>Phylogenetic diversity of female urinary microbiome.</title>
        <authorList>
            <person name="Thomas-White K."/>
            <person name="Wolfe A.J."/>
        </authorList>
    </citation>
    <scope>NUCLEOTIDE SEQUENCE [LARGE SCALE GENOMIC DNA]</scope>
    <source>
        <strain evidence="3 4">UMB1298</strain>
    </source>
</reference>
<dbReference type="GO" id="GO:0006281">
    <property type="term" value="P:DNA repair"/>
    <property type="evidence" value="ECO:0007669"/>
    <property type="project" value="InterPro"/>
</dbReference>
<dbReference type="EMBL" id="PKIZ01000009">
    <property type="protein sequence ID" value="PKZ41806.1"/>
    <property type="molecule type" value="Genomic_DNA"/>
</dbReference>
<dbReference type="InterPro" id="IPR052520">
    <property type="entry name" value="ATL_DNA_repair"/>
</dbReference>
<feature type="domain" description="Methylated-DNA-[protein]-cysteine S-methyltransferase DNA binding" evidence="2">
    <location>
        <begin position="7"/>
        <end position="64"/>
    </location>
</feature>
<dbReference type="PANTHER" id="PTHR42942:SF1">
    <property type="entry name" value="ALKYLTRANSFERASE-LIKE PROTEIN 1"/>
    <property type="match status" value="1"/>
</dbReference>
<keyword evidence="3" id="KW-0489">Methyltransferase</keyword>
<protein>
    <submittedName>
        <fullName evidence="3">Cysteine methyltransferase</fullName>
    </submittedName>
</protein>
<comment type="caution">
    <text evidence="3">The sequence shown here is derived from an EMBL/GenBank/DDBJ whole genome shotgun (WGS) entry which is preliminary data.</text>
</comment>
<accession>A0A2I1PAY3</accession>
<dbReference type="Proteomes" id="UP000234206">
    <property type="component" value="Unassembled WGS sequence"/>
</dbReference>
<keyword evidence="4" id="KW-1185">Reference proteome</keyword>
<organism evidence="3 4">
    <name type="scientific">Kytococcus schroeteri</name>
    <dbReference type="NCBI Taxonomy" id="138300"/>
    <lineage>
        <taxon>Bacteria</taxon>
        <taxon>Bacillati</taxon>
        <taxon>Actinomycetota</taxon>
        <taxon>Actinomycetes</taxon>
        <taxon>Micrococcales</taxon>
        <taxon>Kytococcaceae</taxon>
        <taxon>Kytococcus</taxon>
    </lineage>
</organism>
<gene>
    <name evidence="3" type="ORF">CYJ76_06095</name>
</gene>
<evidence type="ECO:0000313" key="3">
    <source>
        <dbReference type="EMBL" id="PKZ41806.1"/>
    </source>
</evidence>
<dbReference type="GO" id="GO:0008168">
    <property type="term" value="F:methyltransferase activity"/>
    <property type="evidence" value="ECO:0007669"/>
    <property type="project" value="UniProtKB-KW"/>
</dbReference>
<dbReference type="SUPFAM" id="SSF46767">
    <property type="entry name" value="Methylated DNA-protein cysteine methyltransferase, C-terminal domain"/>
    <property type="match status" value="1"/>
</dbReference>
<dbReference type="PANTHER" id="PTHR42942">
    <property type="entry name" value="6-O-METHYLGUANINE DNA METHYLTRANSFERASE"/>
    <property type="match status" value="1"/>
</dbReference>
<evidence type="ECO:0000313" key="4">
    <source>
        <dbReference type="Proteomes" id="UP000234206"/>
    </source>
</evidence>
<sequence length="113" mass="12395">MDELLVEKVLRCVELVPAGRVVAYGEVGRIVGAGPRQVGAVMAHHGHLVSWWRVTNSDGDLPPHLRPRAAEHWADEGIVWKPNGLGCRIADHRVDLEALAAAWHTDTADLREA</sequence>
<dbReference type="GO" id="GO:0032259">
    <property type="term" value="P:methylation"/>
    <property type="evidence" value="ECO:0007669"/>
    <property type="project" value="UniProtKB-KW"/>
</dbReference>
<keyword evidence="3" id="KW-0808">Transferase</keyword>
<dbReference type="OrthoDB" id="9132167at2"/>